<evidence type="ECO:0000313" key="2">
    <source>
        <dbReference type="EMBL" id="OMH40510.1"/>
    </source>
</evidence>
<organism evidence="2 3">
    <name type="scientific">Desulfurobacterium indicum</name>
    <dbReference type="NCBI Taxonomy" id="1914305"/>
    <lineage>
        <taxon>Bacteria</taxon>
        <taxon>Pseudomonadati</taxon>
        <taxon>Aquificota</taxon>
        <taxon>Aquificia</taxon>
        <taxon>Desulfurobacteriales</taxon>
        <taxon>Desulfurobacteriaceae</taxon>
        <taxon>Desulfurobacterium</taxon>
    </lineage>
</organism>
<dbReference type="AlphaFoldDB" id="A0A1R1MLB0"/>
<evidence type="ECO:0000256" key="1">
    <source>
        <dbReference type="SAM" id="MobiDB-lite"/>
    </source>
</evidence>
<name>A0A1R1MLB0_9BACT</name>
<evidence type="ECO:0000313" key="3">
    <source>
        <dbReference type="Proteomes" id="UP000187408"/>
    </source>
</evidence>
<dbReference type="EMBL" id="MOEN01000014">
    <property type="protein sequence ID" value="OMH40510.1"/>
    <property type="molecule type" value="Genomic_DNA"/>
</dbReference>
<feature type="compositionally biased region" description="Basic and acidic residues" evidence="1">
    <location>
        <begin position="63"/>
        <end position="77"/>
    </location>
</feature>
<dbReference type="Proteomes" id="UP000187408">
    <property type="component" value="Unassembled WGS sequence"/>
</dbReference>
<keyword evidence="3" id="KW-1185">Reference proteome</keyword>
<sequence length="77" mass="8812">MARGRKPGKRTNKTVKVSLPKKTYYILYGIAGNNEMKLNKLIKTIIEERLDNSTISDLSKLLETGKKEKEEAKETEE</sequence>
<dbReference type="OrthoDB" id="15642at2"/>
<gene>
    <name evidence="2" type="ORF">BLW93_04690</name>
</gene>
<feature type="region of interest" description="Disordered" evidence="1">
    <location>
        <begin position="57"/>
        <end position="77"/>
    </location>
</feature>
<reference evidence="2 3" key="1">
    <citation type="submission" date="2016-10" db="EMBL/GenBank/DDBJ databases">
        <title>Genome sequence of a sulfur-reducing bacterium Desulfurobacterium indicum K6013.</title>
        <authorList>
            <person name="Cao J."/>
            <person name="Shao Z."/>
            <person name="Alain K."/>
            <person name="Jebbar M."/>
        </authorList>
    </citation>
    <scope>NUCLEOTIDE SEQUENCE [LARGE SCALE GENOMIC DNA]</scope>
    <source>
        <strain evidence="2 3">K6013</strain>
    </source>
</reference>
<accession>A0A1R1MLB0</accession>
<protein>
    <submittedName>
        <fullName evidence="2">Uncharacterized protein</fullName>
    </submittedName>
</protein>
<dbReference type="RefSeq" id="WP_076712950.1">
    <property type="nucleotide sequence ID" value="NZ_MOEN01000014.1"/>
</dbReference>
<comment type="caution">
    <text evidence="2">The sequence shown here is derived from an EMBL/GenBank/DDBJ whole genome shotgun (WGS) entry which is preliminary data.</text>
</comment>
<proteinExistence type="predicted"/>